<name>A0ABX9KFX6_9FUSO</name>
<dbReference type="SUPFAM" id="SSF54523">
    <property type="entry name" value="Pili subunits"/>
    <property type="match status" value="1"/>
</dbReference>
<keyword evidence="2" id="KW-1185">Reference proteome</keyword>
<reference evidence="1 2" key="1">
    <citation type="submission" date="2018-08" db="EMBL/GenBank/DDBJ databases">
        <title>Draft genome sequence of Psychrilyobacter sp. strain SD5 isolated from Black Sea water.</title>
        <authorList>
            <person name="Yadav S."/>
            <person name="Villanueva L."/>
            <person name="Damste J.S.S."/>
        </authorList>
    </citation>
    <scope>NUCLEOTIDE SEQUENCE [LARGE SCALE GENOMIC DNA]</scope>
    <source>
        <strain evidence="1 2">SD5</strain>
    </source>
</reference>
<evidence type="ECO:0000313" key="1">
    <source>
        <dbReference type="EMBL" id="REI40515.1"/>
    </source>
</evidence>
<sequence length="160" mass="16891">MKKLKNGFSLIEMVVVTAMLITLATTLAGKLNESLAKSKDAKAVAVLGAARTAGNVAVTDRMVKNEGGPLTITFEDITSRLDTRTNELIQDTTGKIPVGGIENDGIFKYGGTVVLNDGTQNLTTGATSITVTDDFHLILTTGLTGTKEDKSTAGKLWVLY</sequence>
<dbReference type="RefSeq" id="WP_114642900.1">
    <property type="nucleotide sequence ID" value="NZ_JAACIO010000020.1"/>
</dbReference>
<accession>A0ABX9KFX6</accession>
<proteinExistence type="predicted"/>
<dbReference type="InterPro" id="IPR045584">
    <property type="entry name" value="Pilin-like"/>
</dbReference>
<protein>
    <submittedName>
        <fullName evidence="1">Type II secretion system protein</fullName>
    </submittedName>
</protein>
<evidence type="ECO:0000313" key="2">
    <source>
        <dbReference type="Proteomes" id="UP000263486"/>
    </source>
</evidence>
<dbReference type="Proteomes" id="UP000263486">
    <property type="component" value="Unassembled WGS sequence"/>
</dbReference>
<comment type="caution">
    <text evidence="1">The sequence shown here is derived from an EMBL/GenBank/DDBJ whole genome shotgun (WGS) entry which is preliminary data.</text>
</comment>
<dbReference type="EMBL" id="QUAJ01000019">
    <property type="protein sequence ID" value="REI40515.1"/>
    <property type="molecule type" value="Genomic_DNA"/>
</dbReference>
<gene>
    <name evidence="1" type="ORF">DYH56_10905</name>
</gene>
<organism evidence="1 2">
    <name type="scientific">Psychrilyobacter piezotolerans</name>
    <dbReference type="NCBI Taxonomy" id="2293438"/>
    <lineage>
        <taxon>Bacteria</taxon>
        <taxon>Fusobacteriati</taxon>
        <taxon>Fusobacteriota</taxon>
        <taxon>Fusobacteriia</taxon>
        <taxon>Fusobacteriales</taxon>
        <taxon>Fusobacteriaceae</taxon>
        <taxon>Psychrilyobacter</taxon>
    </lineage>
</organism>